<evidence type="ECO:0000313" key="4">
    <source>
        <dbReference type="EMBL" id="EXC20563.1"/>
    </source>
</evidence>
<feature type="region of interest" description="Disordered" evidence="2">
    <location>
        <begin position="240"/>
        <end position="259"/>
    </location>
</feature>
<evidence type="ECO:0000313" key="5">
    <source>
        <dbReference type="Proteomes" id="UP000030645"/>
    </source>
</evidence>
<evidence type="ECO:0000256" key="1">
    <source>
        <dbReference type="PROSITE-ProRule" id="PRU00325"/>
    </source>
</evidence>
<dbReference type="PANTHER" id="PTHR33977">
    <property type="entry name" value="ZINC ION BINDING PROTEIN"/>
    <property type="match status" value="1"/>
</dbReference>
<organism evidence="4 5">
    <name type="scientific">Morus notabilis</name>
    <dbReference type="NCBI Taxonomy" id="981085"/>
    <lineage>
        <taxon>Eukaryota</taxon>
        <taxon>Viridiplantae</taxon>
        <taxon>Streptophyta</taxon>
        <taxon>Embryophyta</taxon>
        <taxon>Tracheophyta</taxon>
        <taxon>Spermatophyta</taxon>
        <taxon>Magnoliopsida</taxon>
        <taxon>eudicotyledons</taxon>
        <taxon>Gunneridae</taxon>
        <taxon>Pentapetalae</taxon>
        <taxon>rosids</taxon>
        <taxon>fabids</taxon>
        <taxon>Rosales</taxon>
        <taxon>Moraceae</taxon>
        <taxon>Moreae</taxon>
        <taxon>Morus</taxon>
    </lineage>
</organism>
<dbReference type="InterPro" id="IPR007527">
    <property type="entry name" value="Znf_SWIM"/>
</dbReference>
<protein>
    <recommendedName>
        <fullName evidence="3">SWIM-type domain-containing protein</fullName>
    </recommendedName>
</protein>
<feature type="region of interest" description="Disordered" evidence="2">
    <location>
        <begin position="272"/>
        <end position="300"/>
    </location>
</feature>
<dbReference type="EMBL" id="KE345919">
    <property type="protein sequence ID" value="EXC20563.1"/>
    <property type="molecule type" value="Genomic_DNA"/>
</dbReference>
<keyword evidence="1" id="KW-0863">Zinc-finger</keyword>
<dbReference type="GO" id="GO:0008270">
    <property type="term" value="F:zinc ion binding"/>
    <property type="evidence" value="ECO:0007669"/>
    <property type="project" value="UniProtKB-KW"/>
</dbReference>
<dbReference type="STRING" id="981085.W9S0Y8"/>
<reference evidence="5" key="1">
    <citation type="submission" date="2013-01" db="EMBL/GenBank/DDBJ databases">
        <title>Draft Genome Sequence of a Mulberry Tree, Morus notabilis C.K. Schneid.</title>
        <authorList>
            <person name="He N."/>
            <person name="Zhao S."/>
        </authorList>
    </citation>
    <scope>NUCLEOTIDE SEQUENCE</scope>
</reference>
<dbReference type="AlphaFoldDB" id="W9S0Y8"/>
<dbReference type="PANTHER" id="PTHR33977:SF1">
    <property type="entry name" value="ZINC ION BINDING PROTEIN"/>
    <property type="match status" value="1"/>
</dbReference>
<evidence type="ECO:0000259" key="3">
    <source>
        <dbReference type="PROSITE" id="PS50966"/>
    </source>
</evidence>
<name>W9S0Y8_9ROSA</name>
<dbReference type="PROSITE" id="PS50966">
    <property type="entry name" value="ZF_SWIM"/>
    <property type="match status" value="1"/>
</dbReference>
<gene>
    <name evidence="4" type="ORF">L484_027118</name>
</gene>
<feature type="domain" description="SWIM-type" evidence="3">
    <location>
        <begin position="151"/>
        <end position="188"/>
    </location>
</feature>
<feature type="compositionally biased region" description="Polar residues" evidence="2">
    <location>
        <begin position="240"/>
        <end position="253"/>
    </location>
</feature>
<evidence type="ECO:0000256" key="2">
    <source>
        <dbReference type="SAM" id="MobiDB-lite"/>
    </source>
</evidence>
<keyword evidence="5" id="KW-1185">Reference proteome</keyword>
<keyword evidence="1" id="KW-0862">Zinc</keyword>
<sequence>MDSICQGQGTISLFEGFLEDFLDESDFMDYFKATWYPRMGKWITAVQTLPIASQETCSAIEFYHNQMKVRLLNEKNPIVYQRTDWLVDKLNTKIHSYFWLDEYSGKDDFARYRKEEWVSGLTSWRKALEISDTDVVMEGGSAKVTDQLDRDRLHVVWNSGSQFGICECNWAEMGNLCEHMLKVISVWRKKKSATPSISLLQYQKVFMDMLQCAPHDSLIRDHAVSLAVFVQKQINGLVSESRNSSKGQPSSGNHDQELASGRSEDILYDKENGSLDRHGTHGRVTGIVGGQTNDSGDGRNSICGDGLAEEISCAEMDVDPSSICISPPGLHSVDEVVSSGVLSENTEKGLNSESEHLPSKDADATLANTNCFTTHALNKGGPESEMDMESISMDIPPSTMEFVEQCTVAHQNDAYSQDLKPVISNTVDADTLSIKTSPPITVHVESQAVEIAETSNSKKDNEEA</sequence>
<proteinExistence type="predicted"/>
<accession>W9S0Y8</accession>
<dbReference type="eggNOG" id="ENOG502QS22">
    <property type="taxonomic scope" value="Eukaryota"/>
</dbReference>
<dbReference type="Proteomes" id="UP000030645">
    <property type="component" value="Unassembled WGS sequence"/>
</dbReference>
<keyword evidence="1" id="KW-0479">Metal-binding</keyword>